<comment type="subunit">
    <text evidence="14">Homotrimer; The trimer binds only one molecule of glutathione.</text>
</comment>
<dbReference type="AlphaFoldDB" id="A0A1J1IEB2"/>
<evidence type="ECO:0000256" key="16">
    <source>
        <dbReference type="ARBA" id="ARBA00049385"/>
    </source>
</evidence>
<dbReference type="Pfam" id="PF01124">
    <property type="entry name" value="MAPEG"/>
    <property type="match status" value="2"/>
</dbReference>
<dbReference type="PANTHER" id="PTHR10689:SF6">
    <property type="entry name" value="MICROSOMAL GLUTATHIONE S-TRANSFERASE 1"/>
    <property type="match status" value="1"/>
</dbReference>
<dbReference type="EC" id="2.5.1.18" evidence="5"/>
<dbReference type="GO" id="GO:0005741">
    <property type="term" value="C:mitochondrial outer membrane"/>
    <property type="evidence" value="ECO:0007669"/>
    <property type="project" value="UniProtKB-SubCell"/>
</dbReference>
<evidence type="ECO:0000313" key="18">
    <source>
        <dbReference type="EMBL" id="CRK96785.1"/>
    </source>
</evidence>
<evidence type="ECO:0000256" key="17">
    <source>
        <dbReference type="SAM" id="Phobius"/>
    </source>
</evidence>
<dbReference type="EMBL" id="CVRI01000044">
    <property type="protein sequence ID" value="CRK96785.1"/>
    <property type="molecule type" value="Genomic_DNA"/>
</dbReference>
<evidence type="ECO:0000256" key="14">
    <source>
        <dbReference type="ARBA" id="ARBA00038540"/>
    </source>
</evidence>
<organism evidence="18 19">
    <name type="scientific">Clunio marinus</name>
    <dbReference type="NCBI Taxonomy" id="568069"/>
    <lineage>
        <taxon>Eukaryota</taxon>
        <taxon>Metazoa</taxon>
        <taxon>Ecdysozoa</taxon>
        <taxon>Arthropoda</taxon>
        <taxon>Hexapoda</taxon>
        <taxon>Insecta</taxon>
        <taxon>Pterygota</taxon>
        <taxon>Neoptera</taxon>
        <taxon>Endopterygota</taxon>
        <taxon>Diptera</taxon>
        <taxon>Nematocera</taxon>
        <taxon>Chironomoidea</taxon>
        <taxon>Chironomidae</taxon>
        <taxon>Clunio</taxon>
    </lineage>
</organism>
<dbReference type="InterPro" id="IPR023352">
    <property type="entry name" value="MAPEG-like_dom_sf"/>
</dbReference>
<gene>
    <name evidence="18" type="ORF">CLUMA_CG009938</name>
</gene>
<evidence type="ECO:0000256" key="13">
    <source>
        <dbReference type="ARBA" id="ARBA00023136"/>
    </source>
</evidence>
<comment type="function">
    <text evidence="1">Conjugation of reduced glutathione to a wide number of exogenous and endogenous hydrophobic electrophiles.</text>
</comment>
<evidence type="ECO:0000256" key="5">
    <source>
        <dbReference type="ARBA" id="ARBA00012452"/>
    </source>
</evidence>
<feature type="transmembrane region" description="Helical" evidence="17">
    <location>
        <begin position="17"/>
        <end position="37"/>
    </location>
</feature>
<evidence type="ECO:0000256" key="2">
    <source>
        <dbReference type="ARBA" id="ARBA00004294"/>
    </source>
</evidence>
<feature type="transmembrane region" description="Helical" evidence="17">
    <location>
        <begin position="204"/>
        <end position="222"/>
    </location>
</feature>
<proteinExistence type="inferred from homology"/>
<evidence type="ECO:0000256" key="9">
    <source>
        <dbReference type="ARBA" id="ARBA00022824"/>
    </source>
</evidence>
<comment type="subcellular location">
    <subcellularLocation>
        <location evidence="3">Endoplasmic reticulum membrane</location>
        <topology evidence="3">Multi-pass membrane protein</topology>
    </subcellularLocation>
    <subcellularLocation>
        <location evidence="2">Mitochondrion outer membrane</location>
    </subcellularLocation>
</comment>
<feature type="transmembrane region" description="Helical" evidence="17">
    <location>
        <begin position="148"/>
        <end position="164"/>
    </location>
</feature>
<accession>A0A1J1IEB2</accession>
<evidence type="ECO:0000256" key="6">
    <source>
        <dbReference type="ARBA" id="ARBA00022679"/>
    </source>
</evidence>
<dbReference type="GO" id="GO:0004364">
    <property type="term" value="F:glutathione transferase activity"/>
    <property type="evidence" value="ECO:0007669"/>
    <property type="project" value="UniProtKB-EC"/>
</dbReference>
<evidence type="ECO:0000256" key="7">
    <source>
        <dbReference type="ARBA" id="ARBA00022692"/>
    </source>
</evidence>
<keyword evidence="8" id="KW-1000">Mitochondrion outer membrane</keyword>
<keyword evidence="11" id="KW-0007">Acetylation</keyword>
<reference evidence="18 19" key="1">
    <citation type="submission" date="2015-04" db="EMBL/GenBank/DDBJ databases">
        <authorList>
            <person name="Syromyatnikov M.Y."/>
            <person name="Popov V.N."/>
        </authorList>
    </citation>
    <scope>NUCLEOTIDE SEQUENCE [LARGE SCALE GENOMIC DNA]</scope>
</reference>
<dbReference type="SUPFAM" id="SSF161084">
    <property type="entry name" value="MAPEG domain-like"/>
    <property type="match status" value="2"/>
</dbReference>
<keyword evidence="9" id="KW-0256">Endoplasmic reticulum</keyword>
<keyword evidence="12" id="KW-0496">Mitochondrion</keyword>
<evidence type="ECO:0000256" key="1">
    <source>
        <dbReference type="ARBA" id="ARBA00003701"/>
    </source>
</evidence>
<evidence type="ECO:0000256" key="8">
    <source>
        <dbReference type="ARBA" id="ARBA00022787"/>
    </source>
</evidence>
<dbReference type="InterPro" id="IPR001129">
    <property type="entry name" value="Membr-assoc_MAPEG"/>
</dbReference>
<evidence type="ECO:0000256" key="11">
    <source>
        <dbReference type="ARBA" id="ARBA00022990"/>
    </source>
</evidence>
<evidence type="ECO:0000256" key="10">
    <source>
        <dbReference type="ARBA" id="ARBA00022989"/>
    </source>
</evidence>
<sequence>MSVMNALDFNNEVFRGFITWGGLLLIKMLLMSLLTGVQRFRKGAYANPEDIGVRPNSEVKQDEDVERVRRAHLNDLENIPAFLIAGLFFVCSEPNVDLALWLFRIAVLVRIVHTIAVANPEDCALSKNFEVKTHEDVERCRRAHLNDLENVIPFLIIGLFFIFTEPHKTVASWLVRIIGVTRILHSIFYAVYPVRQPTRAILHYISYIINLYMCLSVVVYFFKI</sequence>
<keyword evidence="10 17" id="KW-1133">Transmembrane helix</keyword>
<comment type="similarity">
    <text evidence="4">Belongs to the MAPEG family.</text>
</comment>
<name>A0A1J1IEB2_9DIPT</name>
<evidence type="ECO:0000256" key="3">
    <source>
        <dbReference type="ARBA" id="ARBA00004477"/>
    </source>
</evidence>
<dbReference type="GO" id="GO:0005789">
    <property type="term" value="C:endoplasmic reticulum membrane"/>
    <property type="evidence" value="ECO:0007669"/>
    <property type="project" value="UniProtKB-SubCell"/>
</dbReference>
<keyword evidence="13 17" id="KW-0472">Membrane</keyword>
<evidence type="ECO:0000256" key="12">
    <source>
        <dbReference type="ARBA" id="ARBA00023128"/>
    </source>
</evidence>
<keyword evidence="7 17" id="KW-0812">Transmembrane</keyword>
<keyword evidence="6" id="KW-0808">Transferase</keyword>
<dbReference type="FunFam" id="1.20.120.550:FF:000002">
    <property type="entry name" value="Microsomal glutathione S-transferase 1"/>
    <property type="match status" value="1"/>
</dbReference>
<keyword evidence="19" id="KW-1185">Reference proteome</keyword>
<evidence type="ECO:0000256" key="4">
    <source>
        <dbReference type="ARBA" id="ARBA00010459"/>
    </source>
</evidence>
<evidence type="ECO:0000256" key="15">
    <source>
        <dbReference type="ARBA" id="ARBA00039397"/>
    </source>
</evidence>
<evidence type="ECO:0000313" key="19">
    <source>
        <dbReference type="Proteomes" id="UP000183832"/>
    </source>
</evidence>
<dbReference type="Gene3D" id="1.20.120.550">
    <property type="entry name" value="Membrane associated eicosanoid/glutathione metabolism-like domain"/>
    <property type="match status" value="2"/>
</dbReference>
<dbReference type="PANTHER" id="PTHR10689">
    <property type="entry name" value="MICROSOMAL GLUTATHIONE S-TRANSFERASE 1"/>
    <property type="match status" value="1"/>
</dbReference>
<dbReference type="OrthoDB" id="193139at2759"/>
<protein>
    <recommendedName>
        <fullName evidence="15">Microsomal glutathione S-transferase 1</fullName>
        <ecNumber evidence="5">2.5.1.18</ecNumber>
    </recommendedName>
</protein>
<dbReference type="STRING" id="568069.A0A1J1IEB2"/>
<comment type="catalytic activity">
    <reaction evidence="16">
        <text>RX + glutathione = an S-substituted glutathione + a halide anion + H(+)</text>
        <dbReference type="Rhea" id="RHEA:16437"/>
        <dbReference type="ChEBI" id="CHEBI:15378"/>
        <dbReference type="ChEBI" id="CHEBI:16042"/>
        <dbReference type="ChEBI" id="CHEBI:17792"/>
        <dbReference type="ChEBI" id="CHEBI:57925"/>
        <dbReference type="ChEBI" id="CHEBI:90779"/>
        <dbReference type="EC" id="2.5.1.18"/>
    </reaction>
    <physiologicalReaction direction="left-to-right" evidence="16">
        <dbReference type="Rhea" id="RHEA:16438"/>
    </physiologicalReaction>
</comment>
<dbReference type="InterPro" id="IPR040162">
    <property type="entry name" value="MGST1-like"/>
</dbReference>
<dbReference type="Proteomes" id="UP000183832">
    <property type="component" value="Unassembled WGS sequence"/>
</dbReference>